<protein>
    <submittedName>
        <fullName evidence="1">Uncharacterized protein</fullName>
    </submittedName>
</protein>
<name>A0ABM6DZ87_9BURK</name>
<evidence type="ECO:0000313" key="1">
    <source>
        <dbReference type="EMBL" id="AOV00341.1"/>
    </source>
</evidence>
<organism evidence="1 2">
    <name type="scientific">Delftia tsuruhatensis</name>
    <dbReference type="NCBI Taxonomy" id="180282"/>
    <lineage>
        <taxon>Bacteria</taxon>
        <taxon>Pseudomonadati</taxon>
        <taxon>Pseudomonadota</taxon>
        <taxon>Betaproteobacteria</taxon>
        <taxon>Burkholderiales</taxon>
        <taxon>Comamonadaceae</taxon>
        <taxon>Delftia</taxon>
    </lineage>
</organism>
<keyword evidence="2" id="KW-1185">Reference proteome</keyword>
<reference evidence="1 2" key="1">
    <citation type="submission" date="2016-09" db="EMBL/GenBank/DDBJ databases">
        <title>Complete genome sequence of Deltia acidovorans CM13 isolated from murine proximal colonic tissue.</title>
        <authorList>
            <person name="Saffarian A."/>
        </authorList>
    </citation>
    <scope>NUCLEOTIDE SEQUENCE [LARGE SCALE GENOMIC DNA]</scope>
    <source>
        <strain evidence="1 2">CM13</strain>
    </source>
</reference>
<accession>A0ABM6DZ87</accession>
<evidence type="ECO:0000313" key="2">
    <source>
        <dbReference type="Proteomes" id="UP000095607"/>
    </source>
</evidence>
<sequence>MTKCINLLDDDGENQAVRMFLLLYGQPGLTVARMREHMEAAGWPQVPEWATKPEAQGHLTKAGAQSWLRHLFALETPYVVLPPLSEADEAKLLDALKNSQPTDIQPLPAPDAAAIREQCAQVCERTAAKWVMHSVAPSAALECAKDIRALELP</sequence>
<gene>
    <name evidence="1" type="ORF">BI380_02680</name>
</gene>
<dbReference type="RefSeq" id="WP_046238569.1">
    <property type="nucleotide sequence ID" value="NZ_CBCSDN010000023.1"/>
</dbReference>
<dbReference type="Proteomes" id="UP000095607">
    <property type="component" value="Chromosome"/>
</dbReference>
<dbReference type="EMBL" id="CP017420">
    <property type="protein sequence ID" value="AOV00341.1"/>
    <property type="molecule type" value="Genomic_DNA"/>
</dbReference>
<proteinExistence type="predicted"/>